<dbReference type="InterPro" id="IPR006119">
    <property type="entry name" value="Resolv_N"/>
</dbReference>
<keyword evidence="2" id="KW-0233">DNA recombination</keyword>
<gene>
    <name evidence="4" type="ORF">PSYMO_40195</name>
</gene>
<dbReference type="InterPro" id="IPR036162">
    <property type="entry name" value="Resolvase-like_N_sf"/>
</dbReference>
<dbReference type="InterPro" id="IPR050639">
    <property type="entry name" value="SSR_resolvase"/>
</dbReference>
<dbReference type="CDD" id="cd00338">
    <property type="entry name" value="Ser_Recombinase"/>
    <property type="match status" value="1"/>
</dbReference>
<evidence type="ECO:0000313" key="4">
    <source>
        <dbReference type="EMBL" id="EGH27385.1"/>
    </source>
</evidence>
<dbReference type="SMART" id="SM00857">
    <property type="entry name" value="Resolvase"/>
    <property type="match status" value="1"/>
</dbReference>
<sequence length="273" mass="29526">MNVVSYYRVSTERQGKSGLGLEAQREYIRVAVLQHGWTVVGEFEDHESGTVAPDQRKACKAALKACKEHGATLVVAKLDRLSRDVAHIAGLMKSVDFKVATMPTADKFQLHLYAALAEQEREFISQRTKAALASLKARADAGDTAAQAKIQRRDAGRAAAWAQGNAASLGAIKERADADADALAHHLKACIFDGKRNLSAGGGGVLERQGCSHSTGSRVRAYDSEACYAAPRAGVLIELNHARHCPCVSVPENNTPVHRLKQRQHRAVQEQSL</sequence>
<dbReference type="Proteomes" id="UP000003465">
    <property type="component" value="Unassembled WGS sequence"/>
</dbReference>
<reference evidence="4 5" key="1">
    <citation type="journal article" date="2011" name="PLoS Pathog.">
        <title>Dynamic evolution of pathogenicity revealed by sequencing and comparative genomics of 19 Pseudomonas syringae isolates.</title>
        <authorList>
            <person name="Baltrus D.A."/>
            <person name="Nishimura M.T."/>
            <person name="Romanchuk A."/>
            <person name="Chang J.H."/>
            <person name="Mukhtar M.S."/>
            <person name="Cherkis K."/>
            <person name="Roach J."/>
            <person name="Grant S.R."/>
            <person name="Jones C.D."/>
            <person name="Dangl J.L."/>
        </authorList>
    </citation>
    <scope>NUCLEOTIDE SEQUENCE [LARGE SCALE GENOMIC DNA]</scope>
    <source>
        <strain evidence="4 5">301020</strain>
    </source>
</reference>
<proteinExistence type="predicted"/>
<dbReference type="SUPFAM" id="SSF53041">
    <property type="entry name" value="Resolvase-like"/>
    <property type="match status" value="1"/>
</dbReference>
<dbReference type="GO" id="GO:0000150">
    <property type="term" value="F:DNA strand exchange activity"/>
    <property type="evidence" value="ECO:0007669"/>
    <property type="project" value="InterPro"/>
</dbReference>
<dbReference type="GO" id="GO:0003677">
    <property type="term" value="F:DNA binding"/>
    <property type="evidence" value="ECO:0007669"/>
    <property type="project" value="UniProtKB-KW"/>
</dbReference>
<dbReference type="PANTHER" id="PTHR30461">
    <property type="entry name" value="DNA-INVERTASE FROM LAMBDOID PROPHAGE"/>
    <property type="match status" value="1"/>
</dbReference>
<dbReference type="PANTHER" id="PTHR30461:SF2">
    <property type="entry name" value="SERINE RECOMBINASE PINE-RELATED"/>
    <property type="match status" value="1"/>
</dbReference>
<comment type="caution">
    <text evidence="4">The sequence shown here is derived from an EMBL/GenBank/DDBJ whole genome shotgun (WGS) entry which is preliminary data.</text>
</comment>
<organism evidence="4 5">
    <name type="scientific">Pseudomonas amygdali pv. mori str. 301020</name>
    <dbReference type="NCBI Taxonomy" id="629261"/>
    <lineage>
        <taxon>Bacteria</taxon>
        <taxon>Pseudomonadati</taxon>
        <taxon>Pseudomonadota</taxon>
        <taxon>Gammaproteobacteria</taxon>
        <taxon>Pseudomonadales</taxon>
        <taxon>Pseudomonadaceae</taxon>
        <taxon>Pseudomonas</taxon>
        <taxon>Pseudomonas amygdali</taxon>
    </lineage>
</organism>
<accession>A0A656GPJ5</accession>
<name>A0A656GPJ5_PSEA0</name>
<dbReference type="Pfam" id="PF00239">
    <property type="entry name" value="Resolvase"/>
    <property type="match status" value="1"/>
</dbReference>
<protein>
    <submittedName>
        <fullName evidence="4">Resolvase family site-specific recombinase</fullName>
    </submittedName>
</protein>
<dbReference type="EMBL" id="AEAG01003391">
    <property type="protein sequence ID" value="EGH27385.1"/>
    <property type="molecule type" value="Genomic_DNA"/>
</dbReference>
<evidence type="ECO:0000313" key="5">
    <source>
        <dbReference type="Proteomes" id="UP000003465"/>
    </source>
</evidence>
<evidence type="ECO:0000256" key="2">
    <source>
        <dbReference type="ARBA" id="ARBA00023172"/>
    </source>
</evidence>
<dbReference type="AlphaFoldDB" id="A0A656GPJ5"/>
<feature type="domain" description="Resolvase/invertase-type recombinase catalytic" evidence="3">
    <location>
        <begin position="2"/>
        <end position="139"/>
    </location>
</feature>
<dbReference type="PROSITE" id="PS51736">
    <property type="entry name" value="RECOMBINASES_3"/>
    <property type="match status" value="1"/>
</dbReference>
<keyword evidence="1" id="KW-0238">DNA-binding</keyword>
<dbReference type="Gene3D" id="3.40.50.1390">
    <property type="entry name" value="Resolvase, N-terminal catalytic domain"/>
    <property type="match status" value="1"/>
</dbReference>
<evidence type="ECO:0000256" key="1">
    <source>
        <dbReference type="ARBA" id="ARBA00023125"/>
    </source>
</evidence>
<evidence type="ECO:0000259" key="3">
    <source>
        <dbReference type="PROSITE" id="PS51736"/>
    </source>
</evidence>